<sequence>MKSIKENSTLLRFICDHDKAHNVGESDYLQLSLNDFRADVIELSYYSTGVWIKRAKIGGIKLNSNCASYVYQDSATTLHGRMKLFECDFKPSTTSECSNHSGIVSLFGNYKGTHCLEKTHVCLIKSESTT</sequence>
<name>A0A6S7G4R7_PARCT</name>
<accession>A0A6S7G4R7</accession>
<evidence type="ECO:0000313" key="2">
    <source>
        <dbReference type="Proteomes" id="UP001152795"/>
    </source>
</evidence>
<protein>
    <submittedName>
        <fullName evidence="1">Uncharacterized protein</fullName>
    </submittedName>
</protein>
<dbReference type="EMBL" id="CACRXK020000672">
    <property type="protein sequence ID" value="CAB3983899.1"/>
    <property type="molecule type" value="Genomic_DNA"/>
</dbReference>
<dbReference type="Proteomes" id="UP001152795">
    <property type="component" value="Unassembled WGS sequence"/>
</dbReference>
<organism evidence="1 2">
    <name type="scientific">Paramuricea clavata</name>
    <name type="common">Red gorgonian</name>
    <name type="synonym">Violescent sea-whip</name>
    <dbReference type="NCBI Taxonomy" id="317549"/>
    <lineage>
        <taxon>Eukaryota</taxon>
        <taxon>Metazoa</taxon>
        <taxon>Cnidaria</taxon>
        <taxon>Anthozoa</taxon>
        <taxon>Octocorallia</taxon>
        <taxon>Malacalcyonacea</taxon>
        <taxon>Plexauridae</taxon>
        <taxon>Paramuricea</taxon>
    </lineage>
</organism>
<dbReference type="AlphaFoldDB" id="A0A6S7G4R7"/>
<reference evidence="1" key="1">
    <citation type="submission" date="2020-04" db="EMBL/GenBank/DDBJ databases">
        <authorList>
            <person name="Alioto T."/>
            <person name="Alioto T."/>
            <person name="Gomez Garrido J."/>
        </authorList>
    </citation>
    <scope>NUCLEOTIDE SEQUENCE</scope>
    <source>
        <strain evidence="1">A484AB</strain>
    </source>
</reference>
<proteinExistence type="predicted"/>
<gene>
    <name evidence="1" type="ORF">PACLA_8A086089</name>
</gene>
<evidence type="ECO:0000313" key="1">
    <source>
        <dbReference type="EMBL" id="CAB3983899.1"/>
    </source>
</evidence>
<comment type="caution">
    <text evidence="1">The sequence shown here is derived from an EMBL/GenBank/DDBJ whole genome shotgun (WGS) entry which is preliminary data.</text>
</comment>
<keyword evidence="2" id="KW-1185">Reference proteome</keyword>